<sequence length="256" mass="29554">MSDLDLTPYNLIALSTSGGKDSEVTMIKVAEAARKQGVLQRVIAIHSATGAEWSCTEDIASKIAKLLNIPLYVVHPKWTIPDYIEHRLRFPDMRRRFCTSLKTSAIDKLLRKFFPATAPSKILSVTGERREESSHRAKLSEFEPCTRLTAGQRQVFHYRPILDYELGEVWETIRKSELLHHPAYDMGNERLSCALCIFACNRDLWNGARDRPDLKERYLRLEEQTGFTFRHKESLKQILAGEKEMEPCPFQMKKQK</sequence>
<dbReference type="InterPro" id="IPR014729">
    <property type="entry name" value="Rossmann-like_a/b/a_fold"/>
</dbReference>
<dbReference type="PANTHER" id="PTHR43196">
    <property type="entry name" value="SULFATE ADENYLYLTRANSFERASE SUBUNIT 2"/>
    <property type="match status" value="1"/>
</dbReference>
<protein>
    <submittedName>
        <fullName evidence="2">Phosphoadenosine phosphosulfate reductase family protein</fullName>
    </submittedName>
</protein>
<evidence type="ECO:0000313" key="2">
    <source>
        <dbReference type="EMBL" id="MST98832.1"/>
    </source>
</evidence>
<dbReference type="AlphaFoldDB" id="A0A844G7I4"/>
<keyword evidence="3" id="KW-1185">Reference proteome</keyword>
<dbReference type="InterPro" id="IPR002500">
    <property type="entry name" value="PAPS_reduct_dom"/>
</dbReference>
<proteinExistence type="predicted"/>
<gene>
    <name evidence="2" type="ORF">FYJ85_17490</name>
</gene>
<organism evidence="2 3">
    <name type="scientific">Victivallis lenta</name>
    <dbReference type="NCBI Taxonomy" id="2606640"/>
    <lineage>
        <taxon>Bacteria</taxon>
        <taxon>Pseudomonadati</taxon>
        <taxon>Lentisphaerota</taxon>
        <taxon>Lentisphaeria</taxon>
        <taxon>Victivallales</taxon>
        <taxon>Victivallaceae</taxon>
        <taxon>Victivallis</taxon>
    </lineage>
</organism>
<name>A0A844G7I4_9BACT</name>
<dbReference type="SUPFAM" id="SSF52402">
    <property type="entry name" value="Adenine nucleotide alpha hydrolases-like"/>
    <property type="match status" value="1"/>
</dbReference>
<reference evidence="2 3" key="1">
    <citation type="submission" date="2019-08" db="EMBL/GenBank/DDBJ databases">
        <title>In-depth cultivation of the pig gut microbiome towards novel bacterial diversity and tailored functional studies.</title>
        <authorList>
            <person name="Wylensek D."/>
            <person name="Hitch T.C.A."/>
            <person name="Clavel T."/>
        </authorList>
    </citation>
    <scope>NUCLEOTIDE SEQUENCE [LARGE SCALE GENOMIC DNA]</scope>
    <source>
        <strain evidence="2 3">BBE-744-WT-12</strain>
    </source>
</reference>
<dbReference type="Gene3D" id="3.40.50.620">
    <property type="entry name" value="HUPs"/>
    <property type="match status" value="1"/>
</dbReference>
<accession>A0A844G7I4</accession>
<dbReference type="GO" id="GO:0003824">
    <property type="term" value="F:catalytic activity"/>
    <property type="evidence" value="ECO:0007669"/>
    <property type="project" value="InterPro"/>
</dbReference>
<feature type="domain" description="Phosphoadenosine phosphosulphate reductase" evidence="1">
    <location>
        <begin position="12"/>
        <end position="197"/>
    </location>
</feature>
<dbReference type="Pfam" id="PF01507">
    <property type="entry name" value="PAPS_reduct"/>
    <property type="match status" value="1"/>
</dbReference>
<dbReference type="EMBL" id="VUNS01000024">
    <property type="protein sequence ID" value="MST98832.1"/>
    <property type="molecule type" value="Genomic_DNA"/>
</dbReference>
<evidence type="ECO:0000259" key="1">
    <source>
        <dbReference type="Pfam" id="PF01507"/>
    </source>
</evidence>
<dbReference type="RefSeq" id="WP_154419838.1">
    <property type="nucleotide sequence ID" value="NZ_VUNS01000024.1"/>
</dbReference>
<comment type="caution">
    <text evidence="2">The sequence shown here is derived from an EMBL/GenBank/DDBJ whole genome shotgun (WGS) entry which is preliminary data.</text>
</comment>
<evidence type="ECO:0000313" key="3">
    <source>
        <dbReference type="Proteomes" id="UP000435649"/>
    </source>
</evidence>
<dbReference type="InterPro" id="IPR050128">
    <property type="entry name" value="Sulfate_adenylyltrnsfr_sub2"/>
</dbReference>
<dbReference type="PANTHER" id="PTHR43196:SF2">
    <property type="entry name" value="PHOSPHOADENOSINE PHOSPHOSULFATE REDUCTASE"/>
    <property type="match status" value="1"/>
</dbReference>
<dbReference type="Proteomes" id="UP000435649">
    <property type="component" value="Unassembled WGS sequence"/>
</dbReference>